<feature type="region of interest" description="Disordered" evidence="1">
    <location>
        <begin position="97"/>
        <end position="139"/>
    </location>
</feature>
<dbReference type="AlphaFoldDB" id="A0A699U3Y9"/>
<feature type="compositionally biased region" description="Low complexity" evidence="1">
    <location>
        <begin position="56"/>
        <end position="68"/>
    </location>
</feature>
<feature type="compositionally biased region" description="Low complexity" evidence="1">
    <location>
        <begin position="99"/>
        <end position="124"/>
    </location>
</feature>
<accession>A0A699U3Y9</accession>
<proteinExistence type="predicted"/>
<evidence type="ECO:0000256" key="1">
    <source>
        <dbReference type="SAM" id="MobiDB-lite"/>
    </source>
</evidence>
<protein>
    <submittedName>
        <fullName evidence="2">Uncharacterized protein</fullName>
    </submittedName>
</protein>
<feature type="region of interest" description="Disordered" evidence="1">
    <location>
        <begin position="1"/>
        <end position="78"/>
    </location>
</feature>
<name>A0A699U3Y9_TANCI</name>
<gene>
    <name evidence="2" type="ORF">Tci_888038</name>
</gene>
<feature type="non-terminal residue" evidence="2">
    <location>
        <position position="139"/>
    </location>
</feature>
<comment type="caution">
    <text evidence="2">The sequence shown here is derived from an EMBL/GenBank/DDBJ whole genome shotgun (WGS) entry which is preliminary data.</text>
</comment>
<feature type="compositionally biased region" description="Polar residues" evidence="1">
    <location>
        <begin position="35"/>
        <end position="48"/>
    </location>
</feature>
<reference evidence="2" key="1">
    <citation type="journal article" date="2019" name="Sci. Rep.">
        <title>Draft genome of Tanacetum cinerariifolium, the natural source of mosquito coil.</title>
        <authorList>
            <person name="Yamashiro T."/>
            <person name="Shiraishi A."/>
            <person name="Satake H."/>
            <person name="Nakayama K."/>
        </authorList>
    </citation>
    <scope>NUCLEOTIDE SEQUENCE</scope>
</reference>
<dbReference type="EMBL" id="BKCJ011290847">
    <property type="protein sequence ID" value="GFD16069.1"/>
    <property type="molecule type" value="Genomic_DNA"/>
</dbReference>
<sequence length="139" mass="14655">YTPASPDYSPASDTKSDPSEDPSPDHIPPLPATSPFLSSTDDSSNSDILDTPPSPTHSTTFTETTLSTQRSPVASGSLRRRVMTLTLDNLSLMVDLDYSSPDHFSSNDSSRDSLSSSSSETSSDSSEDALSDSASSRSS</sequence>
<organism evidence="2">
    <name type="scientific">Tanacetum cinerariifolium</name>
    <name type="common">Dalmatian daisy</name>
    <name type="synonym">Chrysanthemum cinerariifolium</name>
    <dbReference type="NCBI Taxonomy" id="118510"/>
    <lineage>
        <taxon>Eukaryota</taxon>
        <taxon>Viridiplantae</taxon>
        <taxon>Streptophyta</taxon>
        <taxon>Embryophyta</taxon>
        <taxon>Tracheophyta</taxon>
        <taxon>Spermatophyta</taxon>
        <taxon>Magnoliopsida</taxon>
        <taxon>eudicotyledons</taxon>
        <taxon>Gunneridae</taxon>
        <taxon>Pentapetalae</taxon>
        <taxon>asterids</taxon>
        <taxon>campanulids</taxon>
        <taxon>Asterales</taxon>
        <taxon>Asteraceae</taxon>
        <taxon>Asteroideae</taxon>
        <taxon>Anthemideae</taxon>
        <taxon>Anthemidinae</taxon>
        <taxon>Tanacetum</taxon>
    </lineage>
</organism>
<evidence type="ECO:0000313" key="2">
    <source>
        <dbReference type="EMBL" id="GFD16069.1"/>
    </source>
</evidence>
<feature type="non-terminal residue" evidence="2">
    <location>
        <position position="1"/>
    </location>
</feature>